<organism evidence="1 2">
    <name type="scientific">Variovorax ginsengisoli</name>
    <dbReference type="NCBI Taxonomy" id="363844"/>
    <lineage>
        <taxon>Bacteria</taxon>
        <taxon>Pseudomonadati</taxon>
        <taxon>Pseudomonadota</taxon>
        <taxon>Betaproteobacteria</taxon>
        <taxon>Burkholderiales</taxon>
        <taxon>Comamonadaceae</taxon>
        <taxon>Variovorax</taxon>
    </lineage>
</organism>
<proteinExistence type="predicted"/>
<name>A0ABT9SEJ5_9BURK</name>
<evidence type="ECO:0000313" key="2">
    <source>
        <dbReference type="Proteomes" id="UP001226867"/>
    </source>
</evidence>
<keyword evidence="2" id="KW-1185">Reference proteome</keyword>
<accession>A0ABT9SEJ5</accession>
<evidence type="ECO:0008006" key="3">
    <source>
        <dbReference type="Google" id="ProtNLM"/>
    </source>
</evidence>
<dbReference type="RefSeq" id="WP_307692366.1">
    <property type="nucleotide sequence ID" value="NZ_JAUSRO010000020.1"/>
</dbReference>
<comment type="caution">
    <text evidence="1">The sequence shown here is derived from an EMBL/GenBank/DDBJ whole genome shotgun (WGS) entry which is preliminary data.</text>
</comment>
<evidence type="ECO:0000313" key="1">
    <source>
        <dbReference type="EMBL" id="MDP9902630.1"/>
    </source>
</evidence>
<reference evidence="1 2" key="1">
    <citation type="submission" date="2023-07" db="EMBL/GenBank/DDBJ databases">
        <title>Sorghum-associated microbial communities from plants grown in Nebraska, USA.</title>
        <authorList>
            <person name="Schachtman D."/>
        </authorList>
    </citation>
    <scope>NUCLEOTIDE SEQUENCE [LARGE SCALE GENOMIC DNA]</scope>
    <source>
        <strain evidence="1 2">DS1607</strain>
    </source>
</reference>
<dbReference type="Proteomes" id="UP001226867">
    <property type="component" value="Unassembled WGS sequence"/>
</dbReference>
<sequence>MASVRPFARFVRRIFGLDFRDPVVGQRWLSTHSCRTIEIVGVRITDGGLTWVHFVSLSNGTRSPMPDTYSTNLDEWRHRLRMERRVLVRDPNA</sequence>
<dbReference type="EMBL" id="JAUSRO010000020">
    <property type="protein sequence ID" value="MDP9902630.1"/>
    <property type="molecule type" value="Genomic_DNA"/>
</dbReference>
<gene>
    <name evidence="1" type="ORF">J2W36_004907</name>
</gene>
<protein>
    <recommendedName>
        <fullName evidence="3">Transposase</fullName>
    </recommendedName>
</protein>